<dbReference type="Proteomes" id="UP001215280">
    <property type="component" value="Unassembled WGS sequence"/>
</dbReference>
<proteinExistence type="predicted"/>
<gene>
    <name evidence="1" type="ORF">DFH07DRAFT_774146</name>
</gene>
<sequence>MSRNWPKVVHTIAFFGGDSGGGQGGLLVTSLPSTCHQLAGNIGAWAARSSQVARMARAYFRSVDTSYSSVFTRSPEELSVTAKSGQVAARLQTGAVSEMPVELTTRSRSDPAGVARLALSRAGTFAVNGN</sequence>
<evidence type="ECO:0000313" key="1">
    <source>
        <dbReference type="EMBL" id="KAJ7753401.1"/>
    </source>
</evidence>
<comment type="caution">
    <text evidence="1">The sequence shown here is derived from an EMBL/GenBank/DDBJ whole genome shotgun (WGS) entry which is preliminary data.</text>
</comment>
<organism evidence="1 2">
    <name type="scientific">Mycena maculata</name>
    <dbReference type="NCBI Taxonomy" id="230809"/>
    <lineage>
        <taxon>Eukaryota</taxon>
        <taxon>Fungi</taxon>
        <taxon>Dikarya</taxon>
        <taxon>Basidiomycota</taxon>
        <taxon>Agaricomycotina</taxon>
        <taxon>Agaricomycetes</taxon>
        <taxon>Agaricomycetidae</taxon>
        <taxon>Agaricales</taxon>
        <taxon>Marasmiineae</taxon>
        <taxon>Mycenaceae</taxon>
        <taxon>Mycena</taxon>
    </lineage>
</organism>
<keyword evidence="2" id="KW-1185">Reference proteome</keyword>
<reference evidence="1" key="1">
    <citation type="submission" date="2023-03" db="EMBL/GenBank/DDBJ databases">
        <title>Massive genome expansion in bonnet fungi (Mycena s.s.) driven by repeated elements and novel gene families across ecological guilds.</title>
        <authorList>
            <consortium name="Lawrence Berkeley National Laboratory"/>
            <person name="Harder C.B."/>
            <person name="Miyauchi S."/>
            <person name="Viragh M."/>
            <person name="Kuo A."/>
            <person name="Thoen E."/>
            <person name="Andreopoulos B."/>
            <person name="Lu D."/>
            <person name="Skrede I."/>
            <person name="Drula E."/>
            <person name="Henrissat B."/>
            <person name="Morin E."/>
            <person name="Kohler A."/>
            <person name="Barry K."/>
            <person name="LaButti K."/>
            <person name="Morin E."/>
            <person name="Salamov A."/>
            <person name="Lipzen A."/>
            <person name="Mereny Z."/>
            <person name="Hegedus B."/>
            <person name="Baldrian P."/>
            <person name="Stursova M."/>
            <person name="Weitz H."/>
            <person name="Taylor A."/>
            <person name="Grigoriev I.V."/>
            <person name="Nagy L.G."/>
            <person name="Martin F."/>
            <person name="Kauserud H."/>
        </authorList>
    </citation>
    <scope>NUCLEOTIDE SEQUENCE</scope>
    <source>
        <strain evidence="1">CBHHK188m</strain>
    </source>
</reference>
<accession>A0AAD7NAB0</accession>
<dbReference type="EMBL" id="JARJLG010000071">
    <property type="protein sequence ID" value="KAJ7753401.1"/>
    <property type="molecule type" value="Genomic_DNA"/>
</dbReference>
<name>A0AAD7NAB0_9AGAR</name>
<protein>
    <submittedName>
        <fullName evidence="1">Uncharacterized protein</fullName>
    </submittedName>
</protein>
<evidence type="ECO:0000313" key="2">
    <source>
        <dbReference type="Proteomes" id="UP001215280"/>
    </source>
</evidence>
<dbReference type="AlphaFoldDB" id="A0AAD7NAB0"/>